<evidence type="ECO:0000259" key="3">
    <source>
        <dbReference type="SMART" id="SM00014"/>
    </source>
</evidence>
<evidence type="ECO:0000256" key="2">
    <source>
        <dbReference type="SAM" id="Phobius"/>
    </source>
</evidence>
<dbReference type="eggNOG" id="KOG3146">
    <property type="taxonomic scope" value="Eukaryota"/>
</dbReference>
<keyword evidence="2" id="KW-0472">Membrane</keyword>
<keyword evidence="2" id="KW-0812">Transmembrane</keyword>
<feature type="transmembrane region" description="Helical" evidence="2">
    <location>
        <begin position="149"/>
        <end position="171"/>
    </location>
</feature>
<dbReference type="AlphaFoldDB" id="A0A1Y5I8D6"/>
<evidence type="ECO:0000313" key="4">
    <source>
        <dbReference type="EMBL" id="OUS43422.1"/>
    </source>
</evidence>
<keyword evidence="1" id="KW-0378">Hydrolase</keyword>
<feature type="transmembrane region" description="Helical" evidence="2">
    <location>
        <begin position="114"/>
        <end position="137"/>
    </location>
</feature>
<proteinExistence type="predicted"/>
<name>A0A1Y5I8D6_OSTTA</name>
<protein>
    <recommendedName>
        <fullName evidence="3">Phosphatidic acid phosphatase type 2/haloperoxidase domain-containing protein</fullName>
    </recommendedName>
</protein>
<dbReference type="GO" id="GO:0047874">
    <property type="term" value="F:dolichyldiphosphatase activity"/>
    <property type="evidence" value="ECO:0007669"/>
    <property type="project" value="TreeGrafter"/>
</dbReference>
<dbReference type="PANTHER" id="PTHR11247:SF40">
    <property type="entry name" value="LIPID PHOSPHATE PHOSPHATASE EPSILON 1, CHLOROPLASTIC"/>
    <property type="match status" value="1"/>
</dbReference>
<dbReference type="InterPro" id="IPR000326">
    <property type="entry name" value="PAP2/HPO"/>
</dbReference>
<dbReference type="InterPro" id="IPR036938">
    <property type="entry name" value="PAP2/HPO_sf"/>
</dbReference>
<sequence>MASSSGYDGEAKDVLGSRRSTVLSTVNESTKFVVSCTALGFLLINPTAETCWALLGSVVNSVNGKILKRVLNQERPDGSRKGDPGMPSSHATSLSYLSVYGAASLAHFRDAAPALGYGGQLIVSGALVLVGMWLSYLRVSTGYHTAPQVVVGYGLGSTTALAWLFVGLNYVKPALIAHPEMLRVLHSLLIIAIGWFAFSALHWVEGLVDSLKRKFYSLKSD</sequence>
<dbReference type="SMART" id="SM00014">
    <property type="entry name" value="acidPPc"/>
    <property type="match status" value="1"/>
</dbReference>
<accession>A0A1Y5I8D6</accession>
<feature type="transmembrane region" description="Helical" evidence="2">
    <location>
        <begin position="183"/>
        <end position="204"/>
    </location>
</feature>
<dbReference type="PANTHER" id="PTHR11247">
    <property type="entry name" value="PALMITOYL-PROTEIN THIOESTERASE/DOLICHYLDIPHOSPHATASE 1"/>
    <property type="match status" value="1"/>
</dbReference>
<keyword evidence="2" id="KW-1133">Transmembrane helix</keyword>
<evidence type="ECO:0000256" key="1">
    <source>
        <dbReference type="ARBA" id="ARBA00022801"/>
    </source>
</evidence>
<dbReference type="Proteomes" id="UP000195557">
    <property type="component" value="Unassembled WGS sequence"/>
</dbReference>
<reference evidence="4" key="1">
    <citation type="submission" date="2017-04" db="EMBL/GenBank/DDBJ databases">
        <title>Population genomics of picophytoplankton unveils novel chromosome hypervariability.</title>
        <authorList>
            <consortium name="DOE Joint Genome Institute"/>
            <person name="Blanc-Mathieu R."/>
            <person name="Krasovec M."/>
            <person name="Hebrard M."/>
            <person name="Yau S."/>
            <person name="Desgranges E."/>
            <person name="Martin J."/>
            <person name="Schackwitz W."/>
            <person name="Kuo A."/>
            <person name="Salin G."/>
            <person name="Donnadieu C."/>
            <person name="Desdevises Y."/>
            <person name="Sanchez-Ferandin S."/>
            <person name="Moreau H."/>
            <person name="Rivals E."/>
            <person name="Grigoriev I.V."/>
            <person name="Grimsley N."/>
            <person name="Eyre-Walker A."/>
            <person name="Piganeau G."/>
        </authorList>
    </citation>
    <scope>NUCLEOTIDE SEQUENCE [LARGE SCALE GENOMIC DNA]</scope>
    <source>
        <strain evidence="4">RCC 1115</strain>
    </source>
</reference>
<dbReference type="EMBL" id="KZ155832">
    <property type="protein sequence ID" value="OUS43422.1"/>
    <property type="molecule type" value="Genomic_DNA"/>
</dbReference>
<organism evidence="4">
    <name type="scientific">Ostreococcus tauri</name>
    <name type="common">Marine green alga</name>
    <dbReference type="NCBI Taxonomy" id="70448"/>
    <lineage>
        <taxon>Eukaryota</taxon>
        <taxon>Viridiplantae</taxon>
        <taxon>Chlorophyta</taxon>
        <taxon>Mamiellophyceae</taxon>
        <taxon>Mamiellales</taxon>
        <taxon>Bathycoccaceae</taxon>
        <taxon>Ostreococcus</taxon>
    </lineage>
</organism>
<dbReference type="SUPFAM" id="SSF48317">
    <property type="entry name" value="Acid phosphatase/Vanadium-dependent haloperoxidase"/>
    <property type="match status" value="1"/>
</dbReference>
<dbReference type="GO" id="GO:0006487">
    <property type="term" value="P:protein N-linked glycosylation"/>
    <property type="evidence" value="ECO:0007669"/>
    <property type="project" value="TreeGrafter"/>
</dbReference>
<dbReference type="GO" id="GO:0005789">
    <property type="term" value="C:endoplasmic reticulum membrane"/>
    <property type="evidence" value="ECO:0007669"/>
    <property type="project" value="TreeGrafter"/>
</dbReference>
<gene>
    <name evidence="4" type="ORF">BE221DRAFT_80384</name>
</gene>
<dbReference type="Gene3D" id="1.20.144.10">
    <property type="entry name" value="Phosphatidic acid phosphatase type 2/haloperoxidase"/>
    <property type="match status" value="1"/>
</dbReference>
<feature type="domain" description="Phosphatidic acid phosphatase type 2/haloperoxidase" evidence="3">
    <location>
        <begin position="50"/>
        <end position="164"/>
    </location>
</feature>
<dbReference type="GO" id="GO:0008610">
    <property type="term" value="P:lipid biosynthetic process"/>
    <property type="evidence" value="ECO:0007669"/>
    <property type="project" value="TreeGrafter"/>
</dbReference>